<dbReference type="RefSeq" id="WP_211427748.1">
    <property type="nucleotide sequence ID" value="NZ_CP072648.1"/>
</dbReference>
<feature type="domain" description="Phospholipid/glycerol acyltransferase" evidence="12">
    <location>
        <begin position="71"/>
        <end position="186"/>
    </location>
</feature>
<keyword evidence="9" id="KW-0443">Lipid metabolism</keyword>
<evidence type="ECO:0000256" key="5">
    <source>
        <dbReference type="ARBA" id="ARBA00013211"/>
    </source>
</evidence>
<dbReference type="GO" id="GO:0016746">
    <property type="term" value="F:acyltransferase activity"/>
    <property type="evidence" value="ECO:0007669"/>
    <property type="project" value="UniProtKB-KW"/>
</dbReference>
<sequence>MVRLIHSIVALALIVIYTIVMASLALLIAPFDRTGEYQHWCARTWCRLIAWTVGMRVTVTGLDQLPCHTPAVVLSNHQSLLDIPVLFAFLPFQFRILAKKELFRLPFLGWFLWRAGHIPVDRGNRNATPTMIRAAKSVLEARIPVVIFPEGTRNLQPAQVKAFKPGGFRLAQEAGVPLVPVTIYGTAAFLPAGSFILTPCPVNVTIHPPIPSDRPIESAMAEVTAVMNRQLEASAHLHRQSAPLATGARPGNELSRS</sequence>
<evidence type="ECO:0000259" key="12">
    <source>
        <dbReference type="SMART" id="SM00563"/>
    </source>
</evidence>
<dbReference type="CDD" id="cd07989">
    <property type="entry name" value="LPLAT_AGPAT-like"/>
    <property type="match status" value="1"/>
</dbReference>
<keyword evidence="11" id="KW-0472">Membrane</keyword>
<comment type="domain">
    <text evidence="9">The HXXXXD motif is essential for acyltransferase activity and may constitute the binding site for the phosphate moiety of the glycerol-3-phosphate.</text>
</comment>
<keyword evidence="9" id="KW-1208">Phospholipid metabolism</keyword>
<comment type="pathway">
    <text evidence="2">Phospholipid metabolism; CDP-diacylglycerol biosynthesis; CDP-diacylglycerol from sn-glycerol 3-phosphate: step 2/3.</text>
</comment>
<dbReference type="Pfam" id="PF01553">
    <property type="entry name" value="Acyltransferase"/>
    <property type="match status" value="1"/>
</dbReference>
<proteinExistence type="inferred from homology"/>
<evidence type="ECO:0000256" key="3">
    <source>
        <dbReference type="ARBA" id="ARBA00005189"/>
    </source>
</evidence>
<keyword evidence="7 9" id="KW-0808">Transferase</keyword>
<reference evidence="13 14" key="1">
    <citation type="submission" date="2021-03" db="EMBL/GenBank/DDBJ databases">
        <title>Genomic and phenotypic characterization of Chloracidobacterium isolates provides evidence for multiple species.</title>
        <authorList>
            <person name="Saini M.K."/>
            <person name="Costas A.M.G."/>
            <person name="Tank M."/>
            <person name="Bryant D.A."/>
        </authorList>
    </citation>
    <scope>NUCLEOTIDE SEQUENCE [LARGE SCALE GENOMIC DNA]</scope>
    <source>
        <strain evidence="13 14">BV2-C</strain>
    </source>
</reference>
<evidence type="ECO:0000256" key="10">
    <source>
        <dbReference type="SAM" id="MobiDB-lite"/>
    </source>
</evidence>
<dbReference type="InterPro" id="IPR004552">
    <property type="entry name" value="AGP_acyltrans"/>
</dbReference>
<keyword evidence="14" id="KW-1185">Reference proteome</keyword>
<evidence type="ECO:0000256" key="2">
    <source>
        <dbReference type="ARBA" id="ARBA00004728"/>
    </source>
</evidence>
<accession>A0ABX8B4F2</accession>
<dbReference type="Proteomes" id="UP000676506">
    <property type="component" value="Chromosome 1"/>
</dbReference>
<evidence type="ECO:0000256" key="11">
    <source>
        <dbReference type="SAM" id="Phobius"/>
    </source>
</evidence>
<dbReference type="EMBL" id="CP072648">
    <property type="protein sequence ID" value="QUW01856.1"/>
    <property type="molecule type" value="Genomic_DNA"/>
</dbReference>
<evidence type="ECO:0000256" key="4">
    <source>
        <dbReference type="ARBA" id="ARBA00008655"/>
    </source>
</evidence>
<keyword evidence="11" id="KW-0812">Transmembrane</keyword>
<feature type="transmembrane region" description="Helical" evidence="11">
    <location>
        <begin position="7"/>
        <end position="29"/>
    </location>
</feature>
<dbReference type="InterPro" id="IPR002123">
    <property type="entry name" value="Plipid/glycerol_acylTrfase"/>
</dbReference>
<dbReference type="PANTHER" id="PTHR10434:SF11">
    <property type="entry name" value="1-ACYL-SN-GLYCEROL-3-PHOSPHATE ACYLTRANSFERASE"/>
    <property type="match status" value="1"/>
</dbReference>
<evidence type="ECO:0000256" key="1">
    <source>
        <dbReference type="ARBA" id="ARBA00001141"/>
    </source>
</evidence>
<evidence type="ECO:0000256" key="6">
    <source>
        <dbReference type="ARBA" id="ARBA00016139"/>
    </source>
</evidence>
<evidence type="ECO:0000313" key="13">
    <source>
        <dbReference type="EMBL" id="QUW01856.1"/>
    </source>
</evidence>
<dbReference type="EC" id="2.3.1.51" evidence="5 9"/>
<dbReference type="SMART" id="SM00563">
    <property type="entry name" value="PlsC"/>
    <property type="match status" value="1"/>
</dbReference>
<gene>
    <name evidence="13" type="ORF">J8C06_05600</name>
</gene>
<dbReference type="PANTHER" id="PTHR10434">
    <property type="entry name" value="1-ACYL-SN-GLYCEROL-3-PHOSPHATE ACYLTRANSFERASE"/>
    <property type="match status" value="1"/>
</dbReference>
<keyword evidence="11" id="KW-1133">Transmembrane helix</keyword>
<comment type="similarity">
    <text evidence="4 9">Belongs to the 1-acyl-sn-glycerol-3-phosphate acyltransferase family.</text>
</comment>
<comment type="catalytic activity">
    <reaction evidence="1 9">
        <text>a 1-acyl-sn-glycero-3-phosphate + an acyl-CoA = a 1,2-diacyl-sn-glycero-3-phosphate + CoA</text>
        <dbReference type="Rhea" id="RHEA:19709"/>
        <dbReference type="ChEBI" id="CHEBI:57287"/>
        <dbReference type="ChEBI" id="CHEBI:57970"/>
        <dbReference type="ChEBI" id="CHEBI:58342"/>
        <dbReference type="ChEBI" id="CHEBI:58608"/>
        <dbReference type="EC" id="2.3.1.51"/>
    </reaction>
</comment>
<dbReference type="NCBIfam" id="TIGR00530">
    <property type="entry name" value="AGP_acyltrn"/>
    <property type="match status" value="1"/>
</dbReference>
<dbReference type="SUPFAM" id="SSF69593">
    <property type="entry name" value="Glycerol-3-phosphate (1)-acyltransferase"/>
    <property type="match status" value="1"/>
</dbReference>
<evidence type="ECO:0000256" key="9">
    <source>
        <dbReference type="RuleBase" id="RU361267"/>
    </source>
</evidence>
<name>A0ABX8B4F2_9BACT</name>
<keyword evidence="9" id="KW-0444">Lipid biosynthesis</keyword>
<organism evidence="13 14">
    <name type="scientific">Chloracidobacterium validum</name>
    <dbReference type="NCBI Taxonomy" id="2821543"/>
    <lineage>
        <taxon>Bacteria</taxon>
        <taxon>Pseudomonadati</taxon>
        <taxon>Acidobacteriota</taxon>
        <taxon>Terriglobia</taxon>
        <taxon>Terriglobales</taxon>
        <taxon>Acidobacteriaceae</taxon>
        <taxon>Chloracidobacterium</taxon>
    </lineage>
</organism>
<evidence type="ECO:0000256" key="7">
    <source>
        <dbReference type="ARBA" id="ARBA00022679"/>
    </source>
</evidence>
<keyword evidence="9" id="KW-0594">Phospholipid biosynthesis</keyword>
<evidence type="ECO:0000256" key="8">
    <source>
        <dbReference type="ARBA" id="ARBA00023315"/>
    </source>
</evidence>
<feature type="region of interest" description="Disordered" evidence="10">
    <location>
        <begin position="236"/>
        <end position="257"/>
    </location>
</feature>
<evidence type="ECO:0000313" key="14">
    <source>
        <dbReference type="Proteomes" id="UP000676506"/>
    </source>
</evidence>
<protein>
    <recommendedName>
        <fullName evidence="6 9">1-acyl-sn-glycerol-3-phosphate acyltransferase</fullName>
        <ecNumber evidence="5 9">2.3.1.51</ecNumber>
    </recommendedName>
</protein>
<comment type="pathway">
    <text evidence="3">Lipid metabolism.</text>
</comment>
<keyword evidence="8 9" id="KW-0012">Acyltransferase</keyword>